<protein>
    <submittedName>
        <fullName evidence="1">Uncharacterized protein</fullName>
    </submittedName>
</protein>
<gene>
    <name evidence="1" type="ORF">MLD38_024404</name>
</gene>
<evidence type="ECO:0000313" key="2">
    <source>
        <dbReference type="Proteomes" id="UP001057402"/>
    </source>
</evidence>
<keyword evidence="2" id="KW-1185">Reference proteome</keyword>
<evidence type="ECO:0000313" key="1">
    <source>
        <dbReference type="EMBL" id="KAI4339461.1"/>
    </source>
</evidence>
<dbReference type="Proteomes" id="UP001057402">
    <property type="component" value="Chromosome 7"/>
</dbReference>
<proteinExistence type="predicted"/>
<reference evidence="2" key="1">
    <citation type="journal article" date="2023" name="Front. Plant Sci.">
        <title>Chromosomal-level genome assembly of Melastoma candidum provides insights into trichome evolution.</title>
        <authorList>
            <person name="Zhong Y."/>
            <person name="Wu W."/>
            <person name="Sun C."/>
            <person name="Zou P."/>
            <person name="Liu Y."/>
            <person name="Dai S."/>
            <person name="Zhou R."/>
        </authorList>
    </citation>
    <scope>NUCLEOTIDE SEQUENCE [LARGE SCALE GENOMIC DNA]</scope>
</reference>
<organism evidence="1 2">
    <name type="scientific">Melastoma candidum</name>
    <dbReference type="NCBI Taxonomy" id="119954"/>
    <lineage>
        <taxon>Eukaryota</taxon>
        <taxon>Viridiplantae</taxon>
        <taxon>Streptophyta</taxon>
        <taxon>Embryophyta</taxon>
        <taxon>Tracheophyta</taxon>
        <taxon>Spermatophyta</taxon>
        <taxon>Magnoliopsida</taxon>
        <taxon>eudicotyledons</taxon>
        <taxon>Gunneridae</taxon>
        <taxon>Pentapetalae</taxon>
        <taxon>rosids</taxon>
        <taxon>malvids</taxon>
        <taxon>Myrtales</taxon>
        <taxon>Melastomataceae</taxon>
        <taxon>Melastomatoideae</taxon>
        <taxon>Melastomateae</taxon>
        <taxon>Melastoma</taxon>
    </lineage>
</organism>
<name>A0ACB9NTW1_9MYRT</name>
<dbReference type="EMBL" id="CM042886">
    <property type="protein sequence ID" value="KAI4339461.1"/>
    <property type="molecule type" value="Genomic_DNA"/>
</dbReference>
<accession>A0ACB9NTW1</accession>
<comment type="caution">
    <text evidence="1">The sequence shown here is derived from an EMBL/GenBank/DDBJ whole genome shotgun (WGS) entry which is preliminary data.</text>
</comment>
<sequence>MQATNFLPCKAPLYGGISRIPNQGKSFPLVRARRDLGDGDYAGRIVDDNMIVLRTRIRDLKISEEARCERAPFSGSQWTEWEEDYHELSCQKEGRGVIGFLHTWMMHQGPGSLMILVAILSLCTGITATWLVSAAMELARGLSG</sequence>